<dbReference type="AlphaFoldDB" id="A0A2J7Q0G6"/>
<feature type="domain" description="Mos1 transposase HTH" evidence="1">
    <location>
        <begin position="4"/>
        <end position="43"/>
    </location>
</feature>
<dbReference type="STRING" id="105785.A0A2J7Q0G6"/>
<dbReference type="Proteomes" id="UP000235965">
    <property type="component" value="Unassembled WGS sequence"/>
</dbReference>
<reference evidence="2 3" key="1">
    <citation type="submission" date="2017-12" db="EMBL/GenBank/DDBJ databases">
        <title>Hemimetabolous genomes reveal molecular basis of termite eusociality.</title>
        <authorList>
            <person name="Harrison M.C."/>
            <person name="Jongepier E."/>
            <person name="Robertson H.M."/>
            <person name="Arning N."/>
            <person name="Bitard-Feildel T."/>
            <person name="Chao H."/>
            <person name="Childers C.P."/>
            <person name="Dinh H."/>
            <person name="Doddapaneni H."/>
            <person name="Dugan S."/>
            <person name="Gowin J."/>
            <person name="Greiner C."/>
            <person name="Han Y."/>
            <person name="Hu H."/>
            <person name="Hughes D.S.T."/>
            <person name="Huylmans A.-K."/>
            <person name="Kemena C."/>
            <person name="Kremer L.P.M."/>
            <person name="Lee S.L."/>
            <person name="Lopez-Ezquerra A."/>
            <person name="Mallet L."/>
            <person name="Monroy-Kuhn J.M."/>
            <person name="Moser A."/>
            <person name="Murali S.C."/>
            <person name="Muzny D.M."/>
            <person name="Otani S."/>
            <person name="Piulachs M.-D."/>
            <person name="Poelchau M."/>
            <person name="Qu J."/>
            <person name="Schaub F."/>
            <person name="Wada-Katsumata A."/>
            <person name="Worley K.C."/>
            <person name="Xie Q."/>
            <person name="Ylla G."/>
            <person name="Poulsen M."/>
            <person name="Gibbs R.A."/>
            <person name="Schal C."/>
            <person name="Richards S."/>
            <person name="Belles X."/>
            <person name="Korb J."/>
            <person name="Bornberg-Bauer E."/>
        </authorList>
    </citation>
    <scope>NUCLEOTIDE SEQUENCE [LARGE SCALE GENOMIC DNA]</scope>
    <source>
        <tissue evidence="2">Whole body</tissue>
    </source>
</reference>
<dbReference type="EMBL" id="NEVH01019967">
    <property type="protein sequence ID" value="PNF22077.1"/>
    <property type="molecule type" value="Genomic_DNA"/>
</dbReference>
<sequence length="204" mass="23119">MSEFLVKLGKNGSEIREILVQVYGDNAMKKMAVCKWVIHFSEGRESVTDEERSGRLATSRTEENIAKICQIVCENRSTAEQANIDRETVRSVLTEDLDMRKVCKNGPKGPVHMALSVREFLASKEITVLEHPPCSPDLAPLTFLLFPKVKEILKGKHSDDTDDIRSNMMAALKANCIEGWTRHWHWCIASQGEYFEGDHSDIQQ</sequence>
<name>A0A2J7Q0G6_9NEOP</name>
<dbReference type="PANTHER" id="PTHR46060:SF1">
    <property type="entry name" value="MARINER MOS1 TRANSPOSASE-LIKE PROTEIN"/>
    <property type="match status" value="1"/>
</dbReference>
<dbReference type="OrthoDB" id="10017160at2759"/>
<dbReference type="PANTHER" id="PTHR46060">
    <property type="entry name" value="MARINER MOS1 TRANSPOSASE-LIKE PROTEIN"/>
    <property type="match status" value="1"/>
</dbReference>
<dbReference type="InterPro" id="IPR041426">
    <property type="entry name" value="Mos1_HTH"/>
</dbReference>
<dbReference type="InterPro" id="IPR036397">
    <property type="entry name" value="RNaseH_sf"/>
</dbReference>
<gene>
    <name evidence="2" type="ORF">B7P43_G08889</name>
</gene>
<dbReference type="Gene3D" id="3.30.420.10">
    <property type="entry name" value="Ribonuclease H-like superfamily/Ribonuclease H"/>
    <property type="match status" value="1"/>
</dbReference>
<accession>A0A2J7Q0G6</accession>
<evidence type="ECO:0000313" key="2">
    <source>
        <dbReference type="EMBL" id="PNF22077.1"/>
    </source>
</evidence>
<organism evidence="2 3">
    <name type="scientific">Cryptotermes secundus</name>
    <dbReference type="NCBI Taxonomy" id="105785"/>
    <lineage>
        <taxon>Eukaryota</taxon>
        <taxon>Metazoa</taxon>
        <taxon>Ecdysozoa</taxon>
        <taxon>Arthropoda</taxon>
        <taxon>Hexapoda</taxon>
        <taxon>Insecta</taxon>
        <taxon>Pterygota</taxon>
        <taxon>Neoptera</taxon>
        <taxon>Polyneoptera</taxon>
        <taxon>Dictyoptera</taxon>
        <taxon>Blattodea</taxon>
        <taxon>Blattoidea</taxon>
        <taxon>Termitoidae</taxon>
        <taxon>Kalotermitidae</taxon>
        <taxon>Cryptotermitinae</taxon>
        <taxon>Cryptotermes</taxon>
    </lineage>
</organism>
<comment type="caution">
    <text evidence="2">The sequence shown here is derived from an EMBL/GenBank/DDBJ whole genome shotgun (WGS) entry which is preliminary data.</text>
</comment>
<evidence type="ECO:0000313" key="3">
    <source>
        <dbReference type="Proteomes" id="UP000235965"/>
    </source>
</evidence>
<proteinExistence type="predicted"/>
<dbReference type="Pfam" id="PF17906">
    <property type="entry name" value="HTH_48"/>
    <property type="match status" value="1"/>
</dbReference>
<dbReference type="GO" id="GO:0003676">
    <property type="term" value="F:nucleic acid binding"/>
    <property type="evidence" value="ECO:0007669"/>
    <property type="project" value="InterPro"/>
</dbReference>
<dbReference type="InParanoid" id="A0A2J7Q0G6"/>
<evidence type="ECO:0000259" key="1">
    <source>
        <dbReference type="Pfam" id="PF17906"/>
    </source>
</evidence>
<dbReference type="InterPro" id="IPR052709">
    <property type="entry name" value="Transposase-MT_Hybrid"/>
</dbReference>
<protein>
    <recommendedName>
        <fullName evidence="1">Mos1 transposase HTH domain-containing protein</fullName>
    </recommendedName>
</protein>
<keyword evidence="3" id="KW-1185">Reference proteome</keyword>